<proteinExistence type="predicted"/>
<dbReference type="Proteomes" id="UP001066276">
    <property type="component" value="Chromosome 5"/>
</dbReference>
<accession>A0AAV7S8I2</accession>
<reference evidence="1" key="1">
    <citation type="journal article" date="2022" name="bioRxiv">
        <title>Sequencing and chromosome-scale assembly of the giantPleurodeles waltlgenome.</title>
        <authorList>
            <person name="Brown T."/>
            <person name="Elewa A."/>
            <person name="Iarovenko S."/>
            <person name="Subramanian E."/>
            <person name="Araus A.J."/>
            <person name="Petzold A."/>
            <person name="Susuki M."/>
            <person name="Suzuki K.-i.T."/>
            <person name="Hayashi T."/>
            <person name="Toyoda A."/>
            <person name="Oliveira C."/>
            <person name="Osipova E."/>
            <person name="Leigh N.D."/>
            <person name="Simon A."/>
            <person name="Yun M.H."/>
        </authorList>
    </citation>
    <scope>NUCLEOTIDE SEQUENCE</scope>
    <source>
        <strain evidence="1">20211129_DDA</strain>
        <tissue evidence="1">Liver</tissue>
    </source>
</reference>
<dbReference type="EMBL" id="JANPWB010000009">
    <property type="protein sequence ID" value="KAJ1159348.1"/>
    <property type="molecule type" value="Genomic_DNA"/>
</dbReference>
<organism evidence="1 2">
    <name type="scientific">Pleurodeles waltl</name>
    <name type="common">Iberian ribbed newt</name>
    <dbReference type="NCBI Taxonomy" id="8319"/>
    <lineage>
        <taxon>Eukaryota</taxon>
        <taxon>Metazoa</taxon>
        <taxon>Chordata</taxon>
        <taxon>Craniata</taxon>
        <taxon>Vertebrata</taxon>
        <taxon>Euteleostomi</taxon>
        <taxon>Amphibia</taxon>
        <taxon>Batrachia</taxon>
        <taxon>Caudata</taxon>
        <taxon>Salamandroidea</taxon>
        <taxon>Salamandridae</taxon>
        <taxon>Pleurodelinae</taxon>
        <taxon>Pleurodeles</taxon>
    </lineage>
</organism>
<gene>
    <name evidence="1" type="ORF">NDU88_012015</name>
</gene>
<keyword evidence="2" id="KW-1185">Reference proteome</keyword>
<dbReference type="AlphaFoldDB" id="A0AAV7S8I2"/>
<evidence type="ECO:0000313" key="2">
    <source>
        <dbReference type="Proteomes" id="UP001066276"/>
    </source>
</evidence>
<name>A0AAV7S8I2_PLEWA</name>
<comment type="caution">
    <text evidence="1">The sequence shown here is derived from an EMBL/GenBank/DDBJ whole genome shotgun (WGS) entry which is preliminary data.</text>
</comment>
<evidence type="ECO:0000313" key="1">
    <source>
        <dbReference type="EMBL" id="KAJ1159348.1"/>
    </source>
</evidence>
<sequence length="66" mass="7304">METPAADPLPGQSGEDGLPLELAIRCIFLGLKQSLTALYTIVNGYDRFKEKVDKHNVSIEQLECRA</sequence>
<protein>
    <submittedName>
        <fullName evidence="1">Uncharacterized protein</fullName>
    </submittedName>
</protein>